<evidence type="ECO:0000256" key="7">
    <source>
        <dbReference type="ARBA" id="ARBA00022989"/>
    </source>
</evidence>
<organism evidence="11 12">
    <name type="scientific">Saccoglossus kowalevskii</name>
    <name type="common">Acorn worm</name>
    <dbReference type="NCBI Taxonomy" id="10224"/>
    <lineage>
        <taxon>Eukaryota</taxon>
        <taxon>Metazoa</taxon>
        <taxon>Hemichordata</taxon>
        <taxon>Enteropneusta</taxon>
        <taxon>Harrimaniidae</taxon>
        <taxon>Saccoglossus</taxon>
    </lineage>
</organism>
<evidence type="ECO:0000256" key="10">
    <source>
        <dbReference type="RuleBase" id="RU363063"/>
    </source>
</evidence>
<keyword evidence="3 10" id="KW-0328">Glycosyltransferase</keyword>
<gene>
    <name evidence="12" type="primary">LOC102802811</name>
</gene>
<proteinExistence type="inferred from homology"/>
<evidence type="ECO:0000256" key="4">
    <source>
        <dbReference type="ARBA" id="ARBA00022679"/>
    </source>
</evidence>
<keyword evidence="4" id="KW-0808">Transferase</keyword>
<keyword evidence="7" id="KW-1133">Transmembrane helix</keyword>
<evidence type="ECO:0000313" key="12">
    <source>
        <dbReference type="RefSeq" id="XP_006824458.1"/>
    </source>
</evidence>
<evidence type="ECO:0000256" key="1">
    <source>
        <dbReference type="ARBA" id="ARBA00004323"/>
    </source>
</evidence>
<evidence type="ECO:0000256" key="3">
    <source>
        <dbReference type="ARBA" id="ARBA00022676"/>
    </source>
</evidence>
<evidence type="ECO:0000256" key="5">
    <source>
        <dbReference type="ARBA" id="ARBA00022692"/>
    </source>
</evidence>
<keyword evidence="5" id="KW-0812">Transmembrane</keyword>
<accession>A0ABM0MWR7</accession>
<comment type="subcellular location">
    <subcellularLocation>
        <location evidence="1 10">Golgi apparatus membrane</location>
        <topology evidence="1 10">Single-pass type II membrane protein</topology>
    </subcellularLocation>
</comment>
<evidence type="ECO:0000256" key="2">
    <source>
        <dbReference type="ARBA" id="ARBA00008661"/>
    </source>
</evidence>
<dbReference type="InterPro" id="IPR002659">
    <property type="entry name" value="Glyco_trans_31"/>
</dbReference>
<dbReference type="Pfam" id="PF01762">
    <property type="entry name" value="Galactosyl_T"/>
    <property type="match status" value="1"/>
</dbReference>
<keyword evidence="9" id="KW-0472">Membrane</keyword>
<reference evidence="12" key="1">
    <citation type="submission" date="2025-08" db="UniProtKB">
        <authorList>
            <consortium name="RefSeq"/>
        </authorList>
    </citation>
    <scope>IDENTIFICATION</scope>
    <source>
        <tissue evidence="12">Testes</tissue>
    </source>
</reference>
<dbReference type="PANTHER" id="PTHR11214">
    <property type="entry name" value="BETA-1,3-N-ACETYLGLUCOSAMINYLTRANSFERASE"/>
    <property type="match status" value="1"/>
</dbReference>
<dbReference type="Proteomes" id="UP000694865">
    <property type="component" value="Unplaced"/>
</dbReference>
<dbReference type="EC" id="2.4.1.-" evidence="10"/>
<sequence>MDGYLVIQHSRKINTPRCVCNCVTSSASPSNENGTRIFKNTTEKAMTQSTWKNIFGSTTGKIAIPSKTTPKAVIDITTLPSEQGNVTLKSVRRRAADSNREVPLSLSSNSVVNPHNYEFIIANPYICKRSDIVLVTLFFTTYDETVFRGTMRKISSSGTSVVLGRKVVGIFLLGSSGNATVDAMVEKESKEYGDIVQESYLDTHGNRTLKMIMGFRWVSTYCAHAQYVMKVESHVIVNYDSLMRRLEQAPMSVFAEGTVLCCERPVSEDNTTKWYTSPVPSPKTYPPYLEGSAYVMSSDVSRGVFSMSPFVRYLSFDDVYVGIVMKTLGVIPVQGQGYDSPSWRSWNENEVTYLCRLGRSHTLKIRRSRNNPRYEQKQFLKLHQRLSLSNLTDRC</sequence>
<evidence type="ECO:0000256" key="9">
    <source>
        <dbReference type="ARBA" id="ARBA00023136"/>
    </source>
</evidence>
<dbReference type="GeneID" id="102802811"/>
<dbReference type="PANTHER" id="PTHR11214:SF314">
    <property type="entry name" value="HEXOSYLTRANSFERASE"/>
    <property type="match status" value="1"/>
</dbReference>
<name>A0ABM0MWR7_SACKO</name>
<evidence type="ECO:0000313" key="11">
    <source>
        <dbReference type="Proteomes" id="UP000694865"/>
    </source>
</evidence>
<keyword evidence="6" id="KW-0735">Signal-anchor</keyword>
<keyword evidence="11" id="KW-1185">Reference proteome</keyword>
<evidence type="ECO:0000256" key="8">
    <source>
        <dbReference type="ARBA" id="ARBA00023034"/>
    </source>
</evidence>
<dbReference type="Gene3D" id="3.90.550.50">
    <property type="match status" value="1"/>
</dbReference>
<keyword evidence="8 10" id="KW-0333">Golgi apparatus</keyword>
<evidence type="ECO:0000256" key="6">
    <source>
        <dbReference type="ARBA" id="ARBA00022968"/>
    </source>
</evidence>
<comment type="similarity">
    <text evidence="2 10">Belongs to the glycosyltransferase 31 family.</text>
</comment>
<protein>
    <recommendedName>
        <fullName evidence="10">Hexosyltransferase</fullName>
        <ecNumber evidence="10">2.4.1.-</ecNumber>
    </recommendedName>
</protein>
<dbReference type="RefSeq" id="XP_006824458.1">
    <property type="nucleotide sequence ID" value="XM_006824395.1"/>
</dbReference>